<accession>A0A9X0AXQ4</accession>
<protein>
    <submittedName>
        <fullName evidence="2">Uncharacterized protein</fullName>
    </submittedName>
</protein>
<comment type="caution">
    <text evidence="2">The sequence shown here is derived from an EMBL/GenBank/DDBJ whole genome shotgun (WGS) entry which is preliminary data.</text>
</comment>
<sequence>MVLSWLYGFMVLWFMDGLQIAFLFLSPFSTASSSIIVSDGSSNLAGSFFLISYLFIVFSPGIRRRQLAAGQQREYIFCKFGWGWRMDCYWGWILSFGLGTEHGKGKGMAKIRTHRTRNITSYY</sequence>
<evidence type="ECO:0000256" key="1">
    <source>
        <dbReference type="SAM" id="Phobius"/>
    </source>
</evidence>
<feature type="transmembrane region" description="Helical" evidence="1">
    <location>
        <begin position="43"/>
        <end position="62"/>
    </location>
</feature>
<name>A0A9X0AXQ4_9HELO</name>
<organism evidence="2 3">
    <name type="scientific">Sclerotinia nivalis</name>
    <dbReference type="NCBI Taxonomy" id="352851"/>
    <lineage>
        <taxon>Eukaryota</taxon>
        <taxon>Fungi</taxon>
        <taxon>Dikarya</taxon>
        <taxon>Ascomycota</taxon>
        <taxon>Pezizomycotina</taxon>
        <taxon>Leotiomycetes</taxon>
        <taxon>Helotiales</taxon>
        <taxon>Sclerotiniaceae</taxon>
        <taxon>Sclerotinia</taxon>
    </lineage>
</organism>
<proteinExistence type="predicted"/>
<keyword evidence="3" id="KW-1185">Reference proteome</keyword>
<dbReference type="EMBL" id="JAPEIS010000001">
    <property type="protein sequence ID" value="KAJ8070852.1"/>
    <property type="molecule type" value="Genomic_DNA"/>
</dbReference>
<reference evidence="2" key="1">
    <citation type="submission" date="2022-11" db="EMBL/GenBank/DDBJ databases">
        <title>Genome Resource of Sclerotinia nivalis Strain SnTB1, a Plant Pathogen Isolated from American Ginseng.</title>
        <authorList>
            <person name="Fan S."/>
        </authorList>
    </citation>
    <scope>NUCLEOTIDE SEQUENCE</scope>
    <source>
        <strain evidence="2">SnTB1</strain>
    </source>
</reference>
<evidence type="ECO:0000313" key="3">
    <source>
        <dbReference type="Proteomes" id="UP001152300"/>
    </source>
</evidence>
<keyword evidence="1" id="KW-0812">Transmembrane</keyword>
<gene>
    <name evidence="2" type="ORF">OCU04_001215</name>
</gene>
<keyword evidence="1" id="KW-0472">Membrane</keyword>
<dbReference type="Proteomes" id="UP001152300">
    <property type="component" value="Unassembled WGS sequence"/>
</dbReference>
<dbReference type="AlphaFoldDB" id="A0A9X0AXQ4"/>
<evidence type="ECO:0000313" key="2">
    <source>
        <dbReference type="EMBL" id="KAJ8070852.1"/>
    </source>
</evidence>
<keyword evidence="1" id="KW-1133">Transmembrane helix</keyword>